<dbReference type="RefSeq" id="WP_158366092.1">
    <property type="nucleotide sequence ID" value="NZ_QWZP01000003.1"/>
</dbReference>
<dbReference type="PANTHER" id="PTHR42208:SF1">
    <property type="entry name" value="HEAVY METAL TRANSPORTER"/>
    <property type="match status" value="1"/>
</dbReference>
<keyword evidence="1" id="KW-0472">Membrane</keyword>
<keyword evidence="1" id="KW-1133">Transmembrane helix</keyword>
<dbReference type="Pfam" id="PF13386">
    <property type="entry name" value="DsbD_2"/>
    <property type="match status" value="1"/>
</dbReference>
<proteinExistence type="predicted"/>
<feature type="transmembrane region" description="Helical" evidence="1">
    <location>
        <begin position="12"/>
        <end position="37"/>
    </location>
</feature>
<feature type="domain" description="Urease accessory protein UreH-like transmembrane" evidence="2">
    <location>
        <begin position="17"/>
        <end position="96"/>
    </location>
</feature>
<feature type="transmembrane region" description="Helical" evidence="1">
    <location>
        <begin position="43"/>
        <end position="66"/>
    </location>
</feature>
<evidence type="ECO:0000313" key="3">
    <source>
        <dbReference type="EMBL" id="RIU86173.1"/>
    </source>
</evidence>
<evidence type="ECO:0000256" key="1">
    <source>
        <dbReference type="SAM" id="Phobius"/>
    </source>
</evidence>
<dbReference type="EMBL" id="QWZP01000003">
    <property type="protein sequence ID" value="RIU86173.1"/>
    <property type="molecule type" value="Genomic_DNA"/>
</dbReference>
<keyword evidence="1" id="KW-0812">Transmembrane</keyword>
<gene>
    <name evidence="3" type="ORF">D2A33_00720</name>
</gene>
<feature type="transmembrane region" description="Helical" evidence="1">
    <location>
        <begin position="78"/>
        <end position="103"/>
    </location>
</feature>
<organism evidence="3 4">
    <name type="scientific">Candidatus Karelsulcia muelleri</name>
    <dbReference type="NCBI Taxonomy" id="336810"/>
    <lineage>
        <taxon>Bacteria</taxon>
        <taxon>Pseudomonadati</taxon>
        <taxon>Bacteroidota</taxon>
        <taxon>Flavobacteriia</taxon>
        <taxon>Flavobacteriales</taxon>
        <taxon>Candidatus Karelsulcia</taxon>
    </lineage>
</organism>
<reference evidence="4" key="1">
    <citation type="submission" date="2018-08" db="EMBL/GenBank/DDBJ databases">
        <authorList>
            <person name="Dai Z."/>
        </authorList>
    </citation>
    <scope>NUCLEOTIDE SEQUENCE [LARGE SCALE GENOMIC DNA]</scope>
    <source>
        <strain evidence="4">KPTW1</strain>
    </source>
</reference>
<dbReference type="InterPro" id="IPR039447">
    <property type="entry name" value="UreH-like_TM_dom"/>
</dbReference>
<evidence type="ECO:0000313" key="4">
    <source>
        <dbReference type="Proteomes" id="UP000265496"/>
    </source>
</evidence>
<accession>A0A3A1MMI9</accession>
<protein>
    <recommendedName>
        <fullName evidence="2">Urease accessory protein UreH-like transmembrane domain-containing protein</fullName>
    </recommendedName>
</protein>
<reference evidence="3 4" key="2">
    <citation type="submission" date="2018-10" db="EMBL/GenBank/DDBJ databases">
        <title>Draft genome sequence of Candidatus Sulcia muelleri from Kolla paulula, a vector of Xylella fastidiosa causing Pierces disease of grapevine in Taiwan.</title>
        <authorList>
            <person name="Shih H.-T."/>
        </authorList>
    </citation>
    <scope>NUCLEOTIDE SEQUENCE [LARGE SCALE GENOMIC DNA]</scope>
    <source>
        <strain evidence="3 4">KPTW1</strain>
    </source>
</reference>
<sequence>MHKIYIKKKKNSYFIISYFIIGIINGFIPCSIVYIAISIAISIGNFFLGGVFMFYFGLGTVPIMFTTFSIGNFYRKKILLNNITLILGILLLIRGLVLGIPYLSPLESSLFTKKLIFNYE</sequence>
<dbReference type="PANTHER" id="PTHR42208">
    <property type="entry name" value="HEAVY METAL TRANSPORTER-RELATED"/>
    <property type="match status" value="1"/>
</dbReference>
<name>A0A3A1MMI9_9FLAO</name>
<comment type="caution">
    <text evidence="3">The sequence shown here is derived from an EMBL/GenBank/DDBJ whole genome shotgun (WGS) entry which is preliminary data.</text>
</comment>
<evidence type="ECO:0000259" key="2">
    <source>
        <dbReference type="Pfam" id="PF13386"/>
    </source>
</evidence>
<dbReference type="Proteomes" id="UP000265496">
    <property type="component" value="Unassembled WGS sequence"/>
</dbReference>
<dbReference type="AlphaFoldDB" id="A0A3A1MMI9"/>